<organism evidence="1 2">
    <name type="scientific">Candidatus Woesebacteria bacterium RIFCSPHIGHO2_12_FULL_46_16</name>
    <dbReference type="NCBI Taxonomy" id="1802513"/>
    <lineage>
        <taxon>Bacteria</taxon>
        <taxon>Candidatus Woeseibacteriota</taxon>
    </lineage>
</organism>
<evidence type="ECO:0000313" key="1">
    <source>
        <dbReference type="EMBL" id="OGM57410.1"/>
    </source>
</evidence>
<accession>A0A1F8B0G1</accession>
<dbReference type="Proteomes" id="UP000178313">
    <property type="component" value="Unassembled WGS sequence"/>
</dbReference>
<gene>
    <name evidence="1" type="ORF">A3E46_02210</name>
</gene>
<evidence type="ECO:0008006" key="3">
    <source>
        <dbReference type="Google" id="ProtNLM"/>
    </source>
</evidence>
<reference evidence="1 2" key="1">
    <citation type="journal article" date="2016" name="Nat. Commun.">
        <title>Thousands of microbial genomes shed light on interconnected biogeochemical processes in an aquifer system.</title>
        <authorList>
            <person name="Anantharaman K."/>
            <person name="Brown C.T."/>
            <person name="Hug L.A."/>
            <person name="Sharon I."/>
            <person name="Castelle C.J."/>
            <person name="Probst A.J."/>
            <person name="Thomas B.C."/>
            <person name="Singh A."/>
            <person name="Wilkins M.J."/>
            <person name="Karaoz U."/>
            <person name="Brodie E.L."/>
            <person name="Williams K.H."/>
            <person name="Hubbard S.S."/>
            <person name="Banfield J.F."/>
        </authorList>
    </citation>
    <scope>NUCLEOTIDE SEQUENCE [LARGE SCALE GENOMIC DNA]</scope>
</reference>
<comment type="caution">
    <text evidence="1">The sequence shown here is derived from an EMBL/GenBank/DDBJ whole genome shotgun (WGS) entry which is preliminary data.</text>
</comment>
<name>A0A1F8B0G1_9BACT</name>
<protein>
    <recommendedName>
        <fullName evidence="3">Glycosyltransferase</fullName>
    </recommendedName>
</protein>
<sequence length="221" mass="25315">MNSFATIVYYTSNREDPGFENRITFRLLKTAKKLNMPLISVSQKPMPGFGKNICVGDVGVSNQNVGRQLQIGAEEAQTPFVISAEADCLYPLEYFSFIPPFKDRCYRYDNVWILYKFKNVFKKKDYSECGQIVGRDFLIKCLKENYCVGRGQWNPVLEHGKNVPPSYFPNLWDYYRTHIPIVNIKTKEGMHSWTGTSGGIAPVPELPRWGSADQVNKEMFG</sequence>
<dbReference type="EMBL" id="MGGZ01000010">
    <property type="protein sequence ID" value="OGM57410.1"/>
    <property type="molecule type" value="Genomic_DNA"/>
</dbReference>
<dbReference type="AlphaFoldDB" id="A0A1F8B0G1"/>
<proteinExistence type="predicted"/>
<dbReference type="STRING" id="1802513.A3E46_02210"/>
<evidence type="ECO:0000313" key="2">
    <source>
        <dbReference type="Proteomes" id="UP000178313"/>
    </source>
</evidence>